<dbReference type="EMBL" id="CP036432">
    <property type="protein sequence ID" value="QDV87467.1"/>
    <property type="molecule type" value="Genomic_DNA"/>
</dbReference>
<protein>
    <submittedName>
        <fullName evidence="1">Uncharacterized protein</fullName>
    </submittedName>
</protein>
<reference evidence="1 2" key="1">
    <citation type="submission" date="2019-02" db="EMBL/GenBank/DDBJ databases">
        <title>Deep-cultivation of Planctomycetes and their phenomic and genomic characterization uncovers novel biology.</title>
        <authorList>
            <person name="Wiegand S."/>
            <person name="Jogler M."/>
            <person name="Boedeker C."/>
            <person name="Pinto D."/>
            <person name="Vollmers J."/>
            <person name="Rivas-Marin E."/>
            <person name="Kohn T."/>
            <person name="Peeters S.H."/>
            <person name="Heuer A."/>
            <person name="Rast P."/>
            <person name="Oberbeckmann S."/>
            <person name="Bunk B."/>
            <person name="Jeske O."/>
            <person name="Meyerdierks A."/>
            <person name="Storesund J.E."/>
            <person name="Kallscheuer N."/>
            <person name="Luecker S."/>
            <person name="Lage O.M."/>
            <person name="Pohl T."/>
            <person name="Merkel B.J."/>
            <person name="Hornburger P."/>
            <person name="Mueller R.-W."/>
            <person name="Bruemmer F."/>
            <person name="Labrenz M."/>
            <person name="Spormann A.M."/>
            <person name="Op den Camp H."/>
            <person name="Overmann J."/>
            <person name="Amann R."/>
            <person name="Jetten M.S.M."/>
            <person name="Mascher T."/>
            <person name="Medema M.H."/>
            <person name="Devos D.P."/>
            <person name="Kaster A.-K."/>
            <person name="Ovreas L."/>
            <person name="Rohde M."/>
            <person name="Galperin M.Y."/>
            <person name="Jogler C."/>
        </authorList>
    </citation>
    <scope>NUCLEOTIDE SEQUENCE [LARGE SCALE GENOMIC DNA]</scope>
    <source>
        <strain evidence="1 2">TBK1r</strain>
    </source>
</reference>
<evidence type="ECO:0000313" key="2">
    <source>
        <dbReference type="Proteomes" id="UP000318081"/>
    </source>
</evidence>
<accession>A0ABX5Y0Z8</accession>
<keyword evidence="2" id="KW-1185">Reference proteome</keyword>
<proteinExistence type="predicted"/>
<sequence length="71" mass="8431">MQNHLLSHRFVEFVEHVKATYAASERALQVLDLRLECRAQRLTEYPDWSTSDLDLIEREAARYHNETELSQ</sequence>
<organism evidence="1 2">
    <name type="scientific">Stieleria magnilauensis</name>
    <dbReference type="NCBI Taxonomy" id="2527963"/>
    <lineage>
        <taxon>Bacteria</taxon>
        <taxon>Pseudomonadati</taxon>
        <taxon>Planctomycetota</taxon>
        <taxon>Planctomycetia</taxon>
        <taxon>Pirellulales</taxon>
        <taxon>Pirellulaceae</taxon>
        <taxon>Stieleria</taxon>
    </lineage>
</organism>
<dbReference type="RefSeq" id="WP_145219170.1">
    <property type="nucleotide sequence ID" value="NZ_CP036432.1"/>
</dbReference>
<name>A0ABX5Y0Z8_9BACT</name>
<gene>
    <name evidence="1" type="ORF">TBK1r_64970</name>
</gene>
<evidence type="ECO:0000313" key="1">
    <source>
        <dbReference type="EMBL" id="QDV87467.1"/>
    </source>
</evidence>
<dbReference type="Proteomes" id="UP000318081">
    <property type="component" value="Chromosome"/>
</dbReference>